<comment type="catalytic activity">
    <reaction evidence="6">
        <text>ATP + H2O = ADP + phosphate + H(+)</text>
        <dbReference type="Rhea" id="RHEA:13065"/>
        <dbReference type="ChEBI" id="CHEBI:15377"/>
        <dbReference type="ChEBI" id="CHEBI:15378"/>
        <dbReference type="ChEBI" id="CHEBI:30616"/>
        <dbReference type="ChEBI" id="CHEBI:43474"/>
        <dbReference type="ChEBI" id="CHEBI:456216"/>
        <dbReference type="EC" id="3.6.4.13"/>
    </reaction>
</comment>
<accession>A0ABR1G4P8</accession>
<dbReference type="SMART" id="SM00847">
    <property type="entry name" value="HA2"/>
    <property type="match status" value="1"/>
</dbReference>
<dbReference type="PANTHER" id="PTHR18934:SF118">
    <property type="entry name" value="ATP-DEPENDENT RNA HELICASE DHX33"/>
    <property type="match status" value="1"/>
</dbReference>
<evidence type="ECO:0000313" key="9">
    <source>
        <dbReference type="EMBL" id="KAK7248225.1"/>
    </source>
</evidence>
<evidence type="ECO:0000259" key="8">
    <source>
        <dbReference type="PROSITE" id="PS51194"/>
    </source>
</evidence>
<dbReference type="Pfam" id="PF07717">
    <property type="entry name" value="OB_NTP_bind"/>
    <property type="match status" value="1"/>
</dbReference>
<dbReference type="Pfam" id="PF00270">
    <property type="entry name" value="DEAD"/>
    <property type="match status" value="1"/>
</dbReference>
<evidence type="ECO:0000256" key="6">
    <source>
        <dbReference type="ARBA" id="ARBA00047984"/>
    </source>
</evidence>
<dbReference type="InterPro" id="IPR007502">
    <property type="entry name" value="Helicase-assoc_dom"/>
</dbReference>
<evidence type="ECO:0000256" key="3">
    <source>
        <dbReference type="ARBA" id="ARBA00022801"/>
    </source>
</evidence>
<dbReference type="PROSITE" id="PS00690">
    <property type="entry name" value="DEAH_ATP_HELICASE"/>
    <property type="match status" value="1"/>
</dbReference>
<dbReference type="InterPro" id="IPR014001">
    <property type="entry name" value="Helicase_ATP-bd"/>
</dbReference>
<proteinExistence type="predicted"/>
<keyword evidence="2" id="KW-0547">Nucleotide-binding</keyword>
<dbReference type="PANTHER" id="PTHR18934">
    <property type="entry name" value="ATP-DEPENDENT RNA HELICASE"/>
    <property type="match status" value="1"/>
</dbReference>
<reference evidence="9 10" key="1">
    <citation type="submission" date="2024-03" db="EMBL/GenBank/DDBJ databases">
        <title>Aureococcus anophagefferens CCMP1851 and Kratosvirus quantuckense: Draft genome of a second virus-susceptible host strain in the model system.</title>
        <authorList>
            <person name="Chase E."/>
            <person name="Truchon A.R."/>
            <person name="Schepens W."/>
            <person name="Wilhelm S.W."/>
        </authorList>
    </citation>
    <scope>NUCLEOTIDE SEQUENCE [LARGE SCALE GENOMIC DNA]</scope>
    <source>
        <strain evidence="9 10">CCMP1851</strain>
    </source>
</reference>
<dbReference type="PROSITE" id="PS51194">
    <property type="entry name" value="HELICASE_CTER"/>
    <property type="match status" value="1"/>
</dbReference>
<evidence type="ECO:0000256" key="2">
    <source>
        <dbReference type="ARBA" id="ARBA00022741"/>
    </source>
</evidence>
<dbReference type="Pfam" id="PF00271">
    <property type="entry name" value="Helicase_C"/>
    <property type="match status" value="1"/>
</dbReference>
<dbReference type="PROSITE" id="PS51192">
    <property type="entry name" value="HELICASE_ATP_BIND_1"/>
    <property type="match status" value="1"/>
</dbReference>
<dbReference type="InterPro" id="IPR001650">
    <property type="entry name" value="Helicase_C-like"/>
</dbReference>
<keyword evidence="4 9" id="KW-0347">Helicase</keyword>
<dbReference type="SMART" id="SM00490">
    <property type="entry name" value="HELICc"/>
    <property type="match status" value="1"/>
</dbReference>
<dbReference type="CDD" id="cd18791">
    <property type="entry name" value="SF2_C_RHA"/>
    <property type="match status" value="1"/>
</dbReference>
<comment type="caution">
    <text evidence="9">The sequence shown here is derived from an EMBL/GenBank/DDBJ whole genome shotgun (WGS) entry which is preliminary data.</text>
</comment>
<evidence type="ECO:0000313" key="10">
    <source>
        <dbReference type="Proteomes" id="UP001363151"/>
    </source>
</evidence>
<dbReference type="Gene3D" id="3.40.50.300">
    <property type="entry name" value="P-loop containing nucleotide triphosphate hydrolases"/>
    <property type="match status" value="2"/>
</dbReference>
<keyword evidence="10" id="KW-1185">Reference proteome</keyword>
<protein>
    <recommendedName>
        <fullName evidence="1">RNA helicase</fullName>
        <ecNumber evidence="1">3.6.4.13</ecNumber>
    </recommendedName>
</protein>
<sequence length="680" mass="72152">MASKRAPTTTLPKAKKKKPKEVFANLVPRTARGVAVDPSLPVLAARDEILAAVKAHATVLLVGETGSGKSTQVPRFLVEAGLGSGARGARVCVTQPRRVAVLTVCQRVADERGCAVGEAVGYAMRFERRVSPATAVKFATDGLVIRECLRDPRLSDYACVVVDEAHERALHTDVLCGLVRRAARARRASPRPLRVLLMSATLDVAAFSGFFDDAAVVRVPGRAHPVDVFYTAAAVDDYAEAAVACCLQLHGDPACGGDVLVFMPGEQEIRELVHILDDALRGAAPSLVVPLYGALPREDQLRAFAPAPGRRKFVVATTIAETSVTIGGVRHVVDPGLVKARATSTAGFESLKLAPTSKAQARQRAGRAGREAPGRCYRLYPEASWAALADDVTPEILRCDLASVVLQLKALGVDRPETFDYVSRPPRAALLRALETLHAVGALDDAGTLTACGARLAKLPLVPVLAKALDGAAEDDRYAPGADAVLTIVAVVAASDHGVFATPSRSEEADDAIRARDAFEDVSGDLLTARNAYDACARESTPANRGAWCRRRYVSATAMHTAFRVRAQLAGLFPDGAFSRDAAADADARRAATLDCLAGALCSCHAALRDPHRRCFRAARQKVDVFVHPTSVLHGRNPPPDALVYTSSVLTTKLFVRGVLAVDAAALPRLAPHLFSTKGT</sequence>
<evidence type="ECO:0000259" key="7">
    <source>
        <dbReference type="PROSITE" id="PS51192"/>
    </source>
</evidence>
<evidence type="ECO:0000256" key="4">
    <source>
        <dbReference type="ARBA" id="ARBA00022806"/>
    </source>
</evidence>
<name>A0ABR1G4P8_AURAN</name>
<dbReference type="SMART" id="SM00487">
    <property type="entry name" value="DEXDc"/>
    <property type="match status" value="1"/>
</dbReference>
<keyword evidence="3" id="KW-0378">Hydrolase</keyword>
<keyword evidence="5" id="KW-0067">ATP-binding</keyword>
<dbReference type="InterPro" id="IPR011709">
    <property type="entry name" value="DEAD-box_helicase_OB_fold"/>
</dbReference>
<dbReference type="InterPro" id="IPR048333">
    <property type="entry name" value="HA2_WH"/>
</dbReference>
<dbReference type="Gene3D" id="1.10.10.2130">
    <property type="entry name" value="DEAH helicase family, winged-helix domain"/>
    <property type="match status" value="1"/>
</dbReference>
<feature type="domain" description="Helicase C-terminal" evidence="8">
    <location>
        <begin position="237"/>
        <end position="412"/>
    </location>
</feature>
<dbReference type="EMBL" id="JBBJCI010000118">
    <property type="protein sequence ID" value="KAK7248225.1"/>
    <property type="molecule type" value="Genomic_DNA"/>
</dbReference>
<dbReference type="SUPFAM" id="SSF52540">
    <property type="entry name" value="P-loop containing nucleoside triphosphate hydrolases"/>
    <property type="match status" value="1"/>
</dbReference>
<dbReference type="InterPro" id="IPR042035">
    <property type="entry name" value="DEAH_win-hel_dom"/>
</dbReference>
<dbReference type="CDD" id="cd17917">
    <property type="entry name" value="DEXHc_RHA-like"/>
    <property type="match status" value="1"/>
</dbReference>
<dbReference type="GO" id="GO:0004386">
    <property type="term" value="F:helicase activity"/>
    <property type="evidence" value="ECO:0007669"/>
    <property type="project" value="UniProtKB-KW"/>
</dbReference>
<gene>
    <name evidence="9" type="ORF">SO694_00129074</name>
</gene>
<dbReference type="InterPro" id="IPR027417">
    <property type="entry name" value="P-loop_NTPase"/>
</dbReference>
<dbReference type="InterPro" id="IPR002464">
    <property type="entry name" value="DNA/RNA_helicase_DEAH_CS"/>
</dbReference>
<dbReference type="Pfam" id="PF04408">
    <property type="entry name" value="WHD_HA2"/>
    <property type="match status" value="1"/>
</dbReference>
<dbReference type="InterPro" id="IPR011545">
    <property type="entry name" value="DEAD/DEAH_box_helicase_dom"/>
</dbReference>
<dbReference type="EC" id="3.6.4.13" evidence="1"/>
<evidence type="ECO:0000256" key="5">
    <source>
        <dbReference type="ARBA" id="ARBA00022840"/>
    </source>
</evidence>
<dbReference type="Proteomes" id="UP001363151">
    <property type="component" value="Unassembled WGS sequence"/>
</dbReference>
<feature type="domain" description="Helicase ATP-binding" evidence="7">
    <location>
        <begin position="50"/>
        <end position="220"/>
    </location>
</feature>
<organism evidence="9 10">
    <name type="scientific">Aureococcus anophagefferens</name>
    <name type="common">Harmful bloom alga</name>
    <dbReference type="NCBI Taxonomy" id="44056"/>
    <lineage>
        <taxon>Eukaryota</taxon>
        <taxon>Sar</taxon>
        <taxon>Stramenopiles</taxon>
        <taxon>Ochrophyta</taxon>
        <taxon>Pelagophyceae</taxon>
        <taxon>Pelagomonadales</taxon>
        <taxon>Pelagomonadaceae</taxon>
        <taxon>Aureococcus</taxon>
    </lineage>
</organism>
<evidence type="ECO:0000256" key="1">
    <source>
        <dbReference type="ARBA" id="ARBA00012552"/>
    </source>
</evidence>